<keyword evidence="5" id="KW-0539">Nucleus</keyword>
<dbReference type="GO" id="GO:0034475">
    <property type="term" value="P:U4 snRNA 3'-end processing"/>
    <property type="evidence" value="ECO:0000318"/>
    <property type="project" value="GO_Central"/>
</dbReference>
<dbReference type="Proteomes" id="UP000000591">
    <property type="component" value="Chromosome I"/>
</dbReference>
<keyword evidence="8" id="KW-1185">Reference proteome</keyword>
<dbReference type="AlphaFoldDB" id="Q75EP4"/>
<dbReference type="GO" id="GO:0016075">
    <property type="term" value="P:rRNA catabolic process"/>
    <property type="evidence" value="ECO:0000318"/>
    <property type="project" value="GO_Central"/>
</dbReference>
<evidence type="ECO:0000256" key="4">
    <source>
        <dbReference type="ARBA" id="ARBA00022835"/>
    </source>
</evidence>
<accession>Q75EP4</accession>
<feature type="domain" description="Exoribonuclease phosphorolytic" evidence="6">
    <location>
        <begin position="2"/>
        <end position="119"/>
    </location>
</feature>
<dbReference type="STRING" id="284811.Q75EP4"/>
<dbReference type="GO" id="GO:0005730">
    <property type="term" value="C:nucleolus"/>
    <property type="evidence" value="ECO:0000318"/>
    <property type="project" value="GO_Central"/>
</dbReference>
<dbReference type="GO" id="GO:0000177">
    <property type="term" value="C:cytoplasmic exosome (RNase complex)"/>
    <property type="evidence" value="ECO:0000318"/>
    <property type="project" value="GO_Central"/>
</dbReference>
<dbReference type="OrthoDB" id="27298at2759"/>
<dbReference type="FunFam" id="3.30.230.70:FF:000027">
    <property type="entry name" value="Exosome complex component RRP46"/>
    <property type="match status" value="1"/>
</dbReference>
<dbReference type="HOGENOM" id="CLU_063514_2_1_1"/>
<dbReference type="GO" id="GO:0071038">
    <property type="term" value="P:TRAMP-dependent tRNA surveillance pathway"/>
    <property type="evidence" value="ECO:0007669"/>
    <property type="project" value="EnsemblFungi"/>
</dbReference>
<dbReference type="InterPro" id="IPR001247">
    <property type="entry name" value="ExoRNase_PH_dom1"/>
</dbReference>
<dbReference type="eggNOG" id="KOG1069">
    <property type="taxonomic scope" value="Eukaryota"/>
</dbReference>
<reference evidence="7 8" key="1">
    <citation type="journal article" date="2004" name="Science">
        <title>The Ashbya gossypii genome as a tool for mapping the ancient Saccharomyces cerevisiae genome.</title>
        <authorList>
            <person name="Dietrich F.S."/>
            <person name="Voegeli S."/>
            <person name="Brachat S."/>
            <person name="Lerch A."/>
            <person name="Gates K."/>
            <person name="Steiner S."/>
            <person name="Mohr C."/>
            <person name="Pohlmann R."/>
            <person name="Luedi P."/>
            <person name="Choi S."/>
            <person name="Wing R.A."/>
            <person name="Flavier A."/>
            <person name="Gaffney T.D."/>
            <person name="Philippsen P."/>
        </authorList>
    </citation>
    <scope>NUCLEOTIDE SEQUENCE [LARGE SCALE GENOMIC DNA]</scope>
    <source>
        <strain evidence="8">ATCC 10895 / CBS 109.51 / FGSC 9923 / NRRL Y-1056</strain>
    </source>
</reference>
<evidence type="ECO:0000256" key="1">
    <source>
        <dbReference type="ARBA" id="ARBA00004123"/>
    </source>
</evidence>
<gene>
    <name evidence="7" type="ORF">AGOS_AAR035C</name>
</gene>
<dbReference type="InterPro" id="IPR027408">
    <property type="entry name" value="PNPase/RNase_PH_dom_sf"/>
</dbReference>
<dbReference type="InterPro" id="IPR020568">
    <property type="entry name" value="Ribosomal_Su5_D2-typ_SF"/>
</dbReference>
<dbReference type="PANTHER" id="PTHR11953:SF1">
    <property type="entry name" value="EXOSOME COMPLEX COMPONENT RRP46"/>
    <property type="match status" value="1"/>
</dbReference>
<dbReference type="OMA" id="SYKCPAT"/>
<reference evidence="8" key="2">
    <citation type="journal article" date="2013" name="G3 (Bethesda)">
        <title>Genomes of Ashbya fungi isolated from insects reveal four mating-type loci, numerous translocations, lack of transposons, and distinct gene duplications.</title>
        <authorList>
            <person name="Dietrich F.S."/>
            <person name="Voegeli S."/>
            <person name="Kuo S."/>
            <person name="Philippsen P."/>
        </authorList>
    </citation>
    <scope>GENOME REANNOTATION</scope>
    <source>
        <strain evidence="8">ATCC 10895 / CBS 109.51 / FGSC 9923 / NRRL Y-1056</strain>
    </source>
</reference>
<dbReference type="GO" id="GO:0071035">
    <property type="term" value="P:nuclear polyadenylation-dependent rRNA catabolic process"/>
    <property type="evidence" value="ECO:0007669"/>
    <property type="project" value="EnsemblFungi"/>
</dbReference>
<dbReference type="GO" id="GO:0071051">
    <property type="term" value="P:poly(A)-dependent snoRNA 3'-end processing"/>
    <property type="evidence" value="ECO:0000318"/>
    <property type="project" value="GO_Central"/>
</dbReference>
<dbReference type="PANTHER" id="PTHR11953">
    <property type="entry name" value="EXOSOME COMPLEX COMPONENT"/>
    <property type="match status" value="1"/>
</dbReference>
<evidence type="ECO:0000259" key="6">
    <source>
        <dbReference type="Pfam" id="PF01138"/>
    </source>
</evidence>
<name>Q75EP4_EREGS</name>
<dbReference type="Gene3D" id="3.30.230.70">
    <property type="entry name" value="GHMP Kinase, N-terminal domain"/>
    <property type="match status" value="1"/>
</dbReference>
<dbReference type="InParanoid" id="Q75EP4"/>
<organism evidence="7 8">
    <name type="scientific">Eremothecium gossypii (strain ATCC 10895 / CBS 109.51 / FGSC 9923 / NRRL Y-1056)</name>
    <name type="common">Yeast</name>
    <name type="synonym">Ashbya gossypii</name>
    <dbReference type="NCBI Taxonomy" id="284811"/>
    <lineage>
        <taxon>Eukaryota</taxon>
        <taxon>Fungi</taxon>
        <taxon>Dikarya</taxon>
        <taxon>Ascomycota</taxon>
        <taxon>Saccharomycotina</taxon>
        <taxon>Saccharomycetes</taxon>
        <taxon>Saccharomycetales</taxon>
        <taxon>Saccharomycetaceae</taxon>
        <taxon>Eremothecium</taxon>
    </lineage>
</organism>
<keyword evidence="3" id="KW-0698">rRNA processing</keyword>
<comment type="subcellular location">
    <subcellularLocation>
        <location evidence="1">Nucleus</location>
    </subcellularLocation>
</comment>
<dbReference type="GO" id="GO:0071028">
    <property type="term" value="P:nuclear mRNA surveillance"/>
    <property type="evidence" value="ECO:0000318"/>
    <property type="project" value="GO_Central"/>
</dbReference>
<dbReference type="KEGG" id="ago:AGOS_AAR035C"/>
<sequence length="214" mass="22892">MSLGILSHVDGSSKFSTAAASAICGVSGPIEPKARQEIPQHLALDVIVRPAAGPPTTREKLLEDKVRATITPVVETFLHPRQLCQITLQVLKSVGQHEHMELAVALNAAYLALLDAGVPLRAVLSAVSIAVSTEGELTQNPSPAELQDARSVFTAAFSVADGVNTLLLLDGNGTFEESTVSKVLELAEKECVRLAGELRHAVKEKLEKDFIWKK</sequence>
<evidence type="ECO:0000256" key="2">
    <source>
        <dbReference type="ARBA" id="ARBA00006678"/>
    </source>
</evidence>
<dbReference type="SUPFAM" id="SSF55666">
    <property type="entry name" value="Ribonuclease PH domain 2-like"/>
    <property type="match status" value="1"/>
</dbReference>
<dbReference type="InterPro" id="IPR050080">
    <property type="entry name" value="RNase_PH"/>
</dbReference>
<dbReference type="FunCoup" id="Q75EP4">
    <property type="interactions" value="290"/>
</dbReference>
<dbReference type="GO" id="GO:0000176">
    <property type="term" value="C:nuclear exosome (RNase complex)"/>
    <property type="evidence" value="ECO:0000318"/>
    <property type="project" value="GO_Central"/>
</dbReference>
<dbReference type="GO" id="GO:0003723">
    <property type="term" value="F:RNA binding"/>
    <property type="evidence" value="ECO:0000318"/>
    <property type="project" value="GO_Central"/>
</dbReference>
<evidence type="ECO:0000313" key="8">
    <source>
        <dbReference type="Proteomes" id="UP000000591"/>
    </source>
</evidence>
<evidence type="ECO:0000313" key="7">
    <source>
        <dbReference type="EMBL" id="AAS50400.2"/>
    </source>
</evidence>
<dbReference type="RefSeq" id="NP_982576.2">
    <property type="nucleotide sequence ID" value="NM_207929.2"/>
</dbReference>
<comment type="similarity">
    <text evidence="2">Belongs to the RNase PH family.</text>
</comment>
<dbReference type="GO" id="GO:0071042">
    <property type="term" value="P:nuclear polyadenylation-dependent mRNA catabolic process"/>
    <property type="evidence" value="ECO:0007669"/>
    <property type="project" value="EnsemblFungi"/>
</dbReference>
<evidence type="ECO:0000256" key="3">
    <source>
        <dbReference type="ARBA" id="ARBA00022552"/>
    </source>
</evidence>
<proteinExistence type="inferred from homology"/>
<keyword evidence="4" id="KW-0271">Exosome</keyword>
<dbReference type="Pfam" id="PF01138">
    <property type="entry name" value="RNase_PH"/>
    <property type="match status" value="1"/>
</dbReference>
<protein>
    <submittedName>
        <fullName evidence="7">AAR035Cp</fullName>
    </submittedName>
</protein>
<dbReference type="GO" id="GO:0000467">
    <property type="term" value="P:exonucleolytic trimming to generate mature 3'-end of 5.8S rRNA from tricistronic rRNA transcript (SSU-rRNA, 5.8S rRNA, LSU-rRNA)"/>
    <property type="evidence" value="ECO:0007669"/>
    <property type="project" value="EnsemblFungi"/>
</dbReference>
<dbReference type="GeneID" id="4618533"/>
<dbReference type="EMBL" id="AE016814">
    <property type="protein sequence ID" value="AAS50400.2"/>
    <property type="molecule type" value="Genomic_DNA"/>
</dbReference>
<dbReference type="InterPro" id="IPR036345">
    <property type="entry name" value="ExoRNase_PH_dom2_sf"/>
</dbReference>
<dbReference type="SUPFAM" id="SSF54211">
    <property type="entry name" value="Ribosomal protein S5 domain 2-like"/>
    <property type="match status" value="1"/>
</dbReference>
<evidence type="ECO:0000256" key="5">
    <source>
        <dbReference type="ARBA" id="ARBA00023242"/>
    </source>
</evidence>